<keyword evidence="6" id="KW-1185">Reference proteome</keyword>
<evidence type="ECO:0000256" key="3">
    <source>
        <dbReference type="ARBA" id="ARBA00023141"/>
    </source>
</evidence>
<comment type="pathway">
    <text evidence="1">Metabolic intermediate biosynthesis; chorismate biosynthesis; chorismate from D-erythrose 4-phosphate and phosphoenolpyruvate: step 4/7.</text>
</comment>
<evidence type="ECO:0000259" key="4">
    <source>
        <dbReference type="Pfam" id="PF08501"/>
    </source>
</evidence>
<dbReference type="InterPro" id="IPR046346">
    <property type="entry name" value="Aminoacid_DH-like_N_sf"/>
</dbReference>
<feature type="domain" description="Shikimate dehydrogenase substrate binding N-terminal" evidence="4">
    <location>
        <begin position="6"/>
        <end position="88"/>
    </location>
</feature>
<dbReference type="RefSeq" id="WP_345254867.1">
    <property type="nucleotide sequence ID" value="NZ_BAABGY010000006.1"/>
</dbReference>
<keyword evidence="3" id="KW-0057">Aromatic amino acid biosynthesis</keyword>
<gene>
    <name evidence="5" type="ORF">GCM10023184_15710</name>
</gene>
<evidence type="ECO:0000256" key="1">
    <source>
        <dbReference type="ARBA" id="ARBA00004871"/>
    </source>
</evidence>
<keyword evidence="2" id="KW-0560">Oxidoreductase</keyword>
<dbReference type="PANTHER" id="PTHR21089:SF1">
    <property type="entry name" value="BIFUNCTIONAL 3-DEHYDROQUINATE DEHYDRATASE_SHIKIMATE DEHYDROGENASE, CHLOROPLASTIC"/>
    <property type="match status" value="1"/>
</dbReference>
<reference evidence="6" key="1">
    <citation type="journal article" date="2019" name="Int. J. Syst. Evol. Microbiol.">
        <title>The Global Catalogue of Microorganisms (GCM) 10K type strain sequencing project: providing services to taxonomists for standard genome sequencing and annotation.</title>
        <authorList>
            <consortium name="The Broad Institute Genomics Platform"/>
            <consortium name="The Broad Institute Genome Sequencing Center for Infectious Disease"/>
            <person name="Wu L."/>
            <person name="Ma J."/>
        </authorList>
    </citation>
    <scope>NUCLEOTIDE SEQUENCE [LARGE SCALE GENOMIC DNA]</scope>
    <source>
        <strain evidence="6">JCM 17919</strain>
    </source>
</reference>
<dbReference type="Pfam" id="PF08501">
    <property type="entry name" value="Shikimate_dh_N"/>
    <property type="match status" value="1"/>
</dbReference>
<dbReference type="CDD" id="cd01065">
    <property type="entry name" value="NAD_bind_Shikimate_DH"/>
    <property type="match status" value="1"/>
</dbReference>
<name>A0ABP8GMQ2_9BACT</name>
<evidence type="ECO:0000313" key="5">
    <source>
        <dbReference type="EMBL" id="GAA4326831.1"/>
    </source>
</evidence>
<keyword evidence="3" id="KW-0028">Amino-acid biosynthesis</keyword>
<dbReference type="InterPro" id="IPR013708">
    <property type="entry name" value="Shikimate_DH-bd_N"/>
</dbReference>
<comment type="caution">
    <text evidence="5">The sequence shown here is derived from an EMBL/GenBank/DDBJ whole genome shotgun (WGS) entry which is preliminary data.</text>
</comment>
<dbReference type="Gene3D" id="3.40.50.720">
    <property type="entry name" value="NAD(P)-binding Rossmann-like Domain"/>
    <property type="match status" value="1"/>
</dbReference>
<proteinExistence type="predicted"/>
<dbReference type="Proteomes" id="UP001501725">
    <property type="component" value="Unassembled WGS sequence"/>
</dbReference>
<sequence length="243" mass="27068">MRRFGLLGQTLKHSFSQAFFTEKFRREGRTDHQYENFELDTVRAFPALLERYPDLAGLNVTIPYKRDILAYLQELDEPVLAMGACNCIRIRDGKLEGFNTDHLGFARSLQPLLGPQHTRALVLGTGGAAQAVLYALGKLGIGVSIVSRSGDADFTYATLTTGDVQAHPLIINTTPLGTWPQVDDLPSIPYEGIGPQHLLYDLVYNPEVTAFLRNGQERGAVIKNGHEMLVLQAEASWELWNRE</sequence>
<evidence type="ECO:0000313" key="6">
    <source>
        <dbReference type="Proteomes" id="UP001501725"/>
    </source>
</evidence>
<dbReference type="PANTHER" id="PTHR21089">
    <property type="entry name" value="SHIKIMATE DEHYDROGENASE"/>
    <property type="match status" value="1"/>
</dbReference>
<dbReference type="InterPro" id="IPR036291">
    <property type="entry name" value="NAD(P)-bd_dom_sf"/>
</dbReference>
<evidence type="ECO:0000256" key="2">
    <source>
        <dbReference type="ARBA" id="ARBA00023002"/>
    </source>
</evidence>
<dbReference type="SUPFAM" id="SSF51735">
    <property type="entry name" value="NAD(P)-binding Rossmann-fold domains"/>
    <property type="match status" value="1"/>
</dbReference>
<accession>A0ABP8GMQ2</accession>
<dbReference type="Gene3D" id="3.40.50.10860">
    <property type="entry name" value="Leucine Dehydrogenase, chain A, domain 1"/>
    <property type="match status" value="1"/>
</dbReference>
<dbReference type="InterPro" id="IPR022893">
    <property type="entry name" value="Shikimate_DH_fam"/>
</dbReference>
<protein>
    <submittedName>
        <fullName evidence="5">Shikimate dehydrogenase</fullName>
    </submittedName>
</protein>
<dbReference type="EMBL" id="BAABGY010000006">
    <property type="protein sequence ID" value="GAA4326831.1"/>
    <property type="molecule type" value="Genomic_DNA"/>
</dbReference>
<dbReference type="SUPFAM" id="SSF53223">
    <property type="entry name" value="Aminoacid dehydrogenase-like, N-terminal domain"/>
    <property type="match status" value="1"/>
</dbReference>
<organism evidence="5 6">
    <name type="scientific">Flaviaesturariibacter amylovorans</name>
    <dbReference type="NCBI Taxonomy" id="1084520"/>
    <lineage>
        <taxon>Bacteria</taxon>
        <taxon>Pseudomonadati</taxon>
        <taxon>Bacteroidota</taxon>
        <taxon>Chitinophagia</taxon>
        <taxon>Chitinophagales</taxon>
        <taxon>Chitinophagaceae</taxon>
        <taxon>Flaviaestuariibacter</taxon>
    </lineage>
</organism>